<keyword evidence="4" id="KW-1133">Transmembrane helix</keyword>
<feature type="transmembrane region" description="Helical" evidence="4">
    <location>
        <begin position="246"/>
        <end position="268"/>
    </location>
</feature>
<feature type="transmembrane region" description="Helical" evidence="4">
    <location>
        <begin position="280"/>
        <end position="298"/>
    </location>
</feature>
<dbReference type="AlphaFoldDB" id="A0A9D2CGC4"/>
<evidence type="ECO:0000313" key="6">
    <source>
        <dbReference type="EMBL" id="HIY79753.1"/>
    </source>
</evidence>
<keyword evidence="1" id="KW-0805">Transcription regulation</keyword>
<keyword evidence="4" id="KW-0472">Membrane</keyword>
<sequence>MDARKKTIAQGVAWVAGGVVLLLGPGVARTMGEGGSLPFEYYLWTSAIPLAFVAAAFAWALRDSLARWRRALGGAALAALLVYLAVLWVSCSGGMRLGFALRWPEWALRYVAWVLWGAALAVWMPPAGNATSSSPVDLHPGMEALTEREREVVEALVTGSTQAQVAEALAISPSTVATYRTRACEKLGVASLSEIAPREVGAAVVPPVMGVTSSGALLLMMMALCAGLTLRLLTRVVVASADALSRALIILAVLAALVAPWLVLLGYARLRDMRVRPRRLTTGLSFVLLALLVAGALVGGGGYGVELVLDFATLSVNAFAPIAYAVALAVLAPHLLWPKTRESMRLDEERCVLYLRGRGAGELQAHVLVKIALGLSAPEVCEALHVAPGTVNAYRAQGYELLGLHTSRQLADLLAKDVGLVPSAGKNKPLADDSDTGV</sequence>
<organism evidence="6 7">
    <name type="scientific">Candidatus Olsenella excrementavium</name>
    <dbReference type="NCBI Taxonomy" id="2838709"/>
    <lineage>
        <taxon>Bacteria</taxon>
        <taxon>Bacillati</taxon>
        <taxon>Actinomycetota</taxon>
        <taxon>Coriobacteriia</taxon>
        <taxon>Coriobacteriales</taxon>
        <taxon>Atopobiaceae</taxon>
        <taxon>Olsenella</taxon>
    </lineage>
</organism>
<proteinExistence type="predicted"/>
<dbReference type="EMBL" id="DXCP01000035">
    <property type="protein sequence ID" value="HIY79753.1"/>
    <property type="molecule type" value="Genomic_DNA"/>
</dbReference>
<dbReference type="InterPro" id="IPR000792">
    <property type="entry name" value="Tscrpt_reg_LuxR_C"/>
</dbReference>
<evidence type="ECO:0000256" key="1">
    <source>
        <dbReference type="ARBA" id="ARBA00023015"/>
    </source>
</evidence>
<dbReference type="CDD" id="cd06170">
    <property type="entry name" value="LuxR_C_like"/>
    <property type="match status" value="1"/>
</dbReference>
<feature type="transmembrane region" description="Helical" evidence="4">
    <location>
        <begin position="73"/>
        <end position="95"/>
    </location>
</feature>
<keyword evidence="3" id="KW-0804">Transcription</keyword>
<feature type="transmembrane region" description="Helical" evidence="4">
    <location>
        <begin position="318"/>
        <end position="337"/>
    </location>
</feature>
<dbReference type="Pfam" id="PF00196">
    <property type="entry name" value="GerE"/>
    <property type="match status" value="1"/>
</dbReference>
<reference evidence="6" key="1">
    <citation type="journal article" date="2021" name="PeerJ">
        <title>Extensive microbial diversity within the chicken gut microbiome revealed by metagenomics and culture.</title>
        <authorList>
            <person name="Gilroy R."/>
            <person name="Ravi A."/>
            <person name="Getino M."/>
            <person name="Pursley I."/>
            <person name="Horton D.L."/>
            <person name="Alikhan N.F."/>
            <person name="Baker D."/>
            <person name="Gharbi K."/>
            <person name="Hall N."/>
            <person name="Watson M."/>
            <person name="Adriaenssens E.M."/>
            <person name="Foster-Nyarko E."/>
            <person name="Jarju S."/>
            <person name="Secka A."/>
            <person name="Antonio M."/>
            <person name="Oren A."/>
            <person name="Chaudhuri R.R."/>
            <person name="La Ragione R."/>
            <person name="Hildebrand F."/>
            <person name="Pallen M.J."/>
        </authorList>
    </citation>
    <scope>NUCLEOTIDE SEQUENCE</scope>
    <source>
        <strain evidence="6">ChiHjej10B9-743</strain>
    </source>
</reference>
<evidence type="ECO:0000256" key="2">
    <source>
        <dbReference type="ARBA" id="ARBA00023125"/>
    </source>
</evidence>
<evidence type="ECO:0000256" key="3">
    <source>
        <dbReference type="ARBA" id="ARBA00023163"/>
    </source>
</evidence>
<comment type="caution">
    <text evidence="6">The sequence shown here is derived from an EMBL/GenBank/DDBJ whole genome shotgun (WGS) entry which is preliminary data.</text>
</comment>
<dbReference type="PANTHER" id="PTHR44688:SF16">
    <property type="entry name" value="DNA-BINDING TRANSCRIPTIONAL ACTIVATOR DEVR_DOSR"/>
    <property type="match status" value="1"/>
</dbReference>
<dbReference type="PROSITE" id="PS50043">
    <property type="entry name" value="HTH_LUXR_2"/>
    <property type="match status" value="1"/>
</dbReference>
<feature type="transmembrane region" description="Helical" evidence="4">
    <location>
        <begin position="216"/>
        <end position="234"/>
    </location>
</feature>
<dbReference type="InterPro" id="IPR036388">
    <property type="entry name" value="WH-like_DNA-bd_sf"/>
</dbReference>
<name>A0A9D2CGC4_9ACTN</name>
<protein>
    <submittedName>
        <fullName evidence="6">LuxR C-terminal-related transcriptional regulator</fullName>
    </submittedName>
</protein>
<evidence type="ECO:0000313" key="7">
    <source>
        <dbReference type="Proteomes" id="UP000824133"/>
    </source>
</evidence>
<gene>
    <name evidence="6" type="ORF">IAA42_04870</name>
</gene>
<evidence type="ECO:0000259" key="5">
    <source>
        <dbReference type="PROSITE" id="PS50043"/>
    </source>
</evidence>
<dbReference type="SUPFAM" id="SSF46894">
    <property type="entry name" value="C-terminal effector domain of the bipartite response regulators"/>
    <property type="match status" value="2"/>
</dbReference>
<accession>A0A9D2CGC4</accession>
<dbReference type="PRINTS" id="PR00038">
    <property type="entry name" value="HTHLUXR"/>
</dbReference>
<keyword evidence="2" id="KW-0238">DNA-binding</keyword>
<feature type="transmembrane region" description="Helical" evidence="4">
    <location>
        <begin position="12"/>
        <end position="29"/>
    </location>
</feature>
<dbReference type="SMART" id="SM00421">
    <property type="entry name" value="HTH_LUXR"/>
    <property type="match status" value="2"/>
</dbReference>
<dbReference type="Proteomes" id="UP000824133">
    <property type="component" value="Unassembled WGS sequence"/>
</dbReference>
<dbReference type="GO" id="GO:0003677">
    <property type="term" value="F:DNA binding"/>
    <property type="evidence" value="ECO:0007669"/>
    <property type="project" value="UniProtKB-KW"/>
</dbReference>
<dbReference type="Gene3D" id="1.10.10.10">
    <property type="entry name" value="Winged helix-like DNA-binding domain superfamily/Winged helix DNA-binding domain"/>
    <property type="match status" value="2"/>
</dbReference>
<keyword evidence="4" id="KW-0812">Transmembrane</keyword>
<dbReference type="PANTHER" id="PTHR44688">
    <property type="entry name" value="DNA-BINDING TRANSCRIPTIONAL ACTIVATOR DEVR_DOSR"/>
    <property type="match status" value="1"/>
</dbReference>
<dbReference type="GO" id="GO:0006355">
    <property type="term" value="P:regulation of DNA-templated transcription"/>
    <property type="evidence" value="ECO:0007669"/>
    <property type="project" value="InterPro"/>
</dbReference>
<reference evidence="6" key="2">
    <citation type="submission" date="2021-04" db="EMBL/GenBank/DDBJ databases">
        <authorList>
            <person name="Gilroy R."/>
        </authorList>
    </citation>
    <scope>NUCLEOTIDE SEQUENCE</scope>
    <source>
        <strain evidence="6">ChiHjej10B9-743</strain>
    </source>
</reference>
<feature type="transmembrane region" description="Helical" evidence="4">
    <location>
        <begin position="107"/>
        <end position="124"/>
    </location>
</feature>
<feature type="domain" description="HTH luxR-type" evidence="5">
    <location>
        <begin position="138"/>
        <end position="203"/>
    </location>
</feature>
<evidence type="ECO:0000256" key="4">
    <source>
        <dbReference type="SAM" id="Phobius"/>
    </source>
</evidence>
<feature type="transmembrane region" description="Helical" evidence="4">
    <location>
        <begin position="41"/>
        <end position="61"/>
    </location>
</feature>
<dbReference type="InterPro" id="IPR016032">
    <property type="entry name" value="Sig_transdc_resp-reg_C-effctor"/>
</dbReference>